<keyword evidence="1" id="KW-0547">Nucleotide-binding</keyword>
<dbReference type="PANTHER" id="PTHR42749:SF1">
    <property type="entry name" value="CELL SHAPE-DETERMINING PROTEIN MREB"/>
    <property type="match status" value="1"/>
</dbReference>
<feature type="region of interest" description="Disordered" evidence="4">
    <location>
        <begin position="428"/>
        <end position="457"/>
    </location>
</feature>
<dbReference type="SUPFAM" id="SSF53067">
    <property type="entry name" value="Actin-like ATPase domain"/>
    <property type="match status" value="2"/>
</dbReference>
<comment type="caution">
    <text evidence="5">The sequence shown here is derived from an EMBL/GenBank/DDBJ whole genome shotgun (WGS) entry which is preliminary data.</text>
</comment>
<dbReference type="InterPro" id="IPR043129">
    <property type="entry name" value="ATPase_NBD"/>
</dbReference>
<evidence type="ECO:0000313" key="6">
    <source>
        <dbReference type="Proteomes" id="UP000517916"/>
    </source>
</evidence>
<keyword evidence="6" id="KW-1185">Reference proteome</keyword>
<name>A0ABR6BNQ6_9PSEU</name>
<evidence type="ECO:0000256" key="3">
    <source>
        <dbReference type="ARBA" id="ARBA00023186"/>
    </source>
</evidence>
<dbReference type="Proteomes" id="UP000517916">
    <property type="component" value="Unassembled WGS sequence"/>
</dbReference>
<reference evidence="5 6" key="1">
    <citation type="submission" date="2020-08" db="EMBL/GenBank/DDBJ databases">
        <title>Genomic Encyclopedia of Archaeal and Bacterial Type Strains, Phase II (KMG-II): from individual species to whole genera.</title>
        <authorList>
            <person name="Goeker M."/>
        </authorList>
    </citation>
    <scope>NUCLEOTIDE SEQUENCE [LARGE SCALE GENOMIC DNA]</scope>
    <source>
        <strain evidence="5 6">DSM 43850</strain>
    </source>
</reference>
<dbReference type="RefSeq" id="WP_025356404.1">
    <property type="nucleotide sequence ID" value="NZ_BAAABQ010000073.1"/>
</dbReference>
<dbReference type="PANTHER" id="PTHR42749">
    <property type="entry name" value="CELL SHAPE-DETERMINING PROTEIN MREB"/>
    <property type="match status" value="1"/>
</dbReference>
<accession>A0ABR6BNQ6</accession>
<evidence type="ECO:0000256" key="4">
    <source>
        <dbReference type="SAM" id="MobiDB-lite"/>
    </source>
</evidence>
<organism evidence="5 6">
    <name type="scientific">Kutzneria viridogrisea</name>
    <dbReference type="NCBI Taxonomy" id="47990"/>
    <lineage>
        <taxon>Bacteria</taxon>
        <taxon>Bacillati</taxon>
        <taxon>Actinomycetota</taxon>
        <taxon>Actinomycetes</taxon>
        <taxon>Pseudonocardiales</taxon>
        <taxon>Pseudonocardiaceae</taxon>
        <taxon>Kutzneria</taxon>
    </lineage>
</organism>
<dbReference type="Gene3D" id="3.30.420.40">
    <property type="match status" value="2"/>
</dbReference>
<evidence type="ECO:0000313" key="5">
    <source>
        <dbReference type="EMBL" id="MBA8928525.1"/>
    </source>
</evidence>
<feature type="compositionally biased region" description="Low complexity" evidence="4">
    <location>
        <begin position="494"/>
        <end position="519"/>
    </location>
</feature>
<keyword evidence="2" id="KW-0067">ATP-binding</keyword>
<proteinExistence type="predicted"/>
<feature type="region of interest" description="Disordered" evidence="4">
    <location>
        <begin position="491"/>
        <end position="519"/>
    </location>
</feature>
<dbReference type="InterPro" id="IPR013126">
    <property type="entry name" value="Hsp_70_fam"/>
</dbReference>
<gene>
    <name evidence="5" type="ORF">BC739_005742</name>
</gene>
<keyword evidence="3" id="KW-0143">Chaperone</keyword>
<evidence type="ECO:0000256" key="2">
    <source>
        <dbReference type="ARBA" id="ARBA00022840"/>
    </source>
</evidence>
<evidence type="ECO:0000256" key="1">
    <source>
        <dbReference type="ARBA" id="ARBA00022741"/>
    </source>
</evidence>
<dbReference type="Gene3D" id="3.90.640.10">
    <property type="entry name" value="Actin, Chain A, domain 4"/>
    <property type="match status" value="1"/>
</dbReference>
<sequence length="685" mass="71601">MSERPELVVDLGTATSSAALVVGDSARLLQEGASDSWAWPSAVCAGEDGLLVGTAAVILGRGNAEAFRSGLTQDLGEPRVLLAGEPHAPQDLIAHLLRALRTRAQQVLGSADLDRLVLVSPTEFRPGDPRLRLLVDAGELAGFEEVELLDEAVAAASAKYEGEELVPGDLVLVHDIGAGFTASLVRLSADGGHEVLAVAHRPDLGGDQVDRLLFAHLAAGLGDTHEVGRELMEFTRGLKHRVAGADSPQDYFRPLKRLVGLDRAELERLTAPLQEKMAAVVGELLAAHVSRSSPLRAALVVGGGHRLPWFAERLRAKLRVPVLATADPASAVVLGAARSVATASERGGGPREESGQLPVGWQLPGEVATVTRLAVRAGQDYAPDQVLLVARLPRGGLRYLRAGDQPGSVAAWHVRPGDTIVSDQWLLTSGPLLGNPPETGEQPTAPGGFAAHAPEEPSRRRFPPVVATALAVAAIAVPIALFVHFRDNTGSGGSSSSSSSPTTSDSSSSASSSSSYSSSYNYSYSPTYTSTTTTTTTSSSSPSSSARSSLFGSLSNDSGVQWSTCYQFSLLNASAADYSIACGSQSPSLGTQIGFAKFSSSSEFSDYFTAHKGHVGSSADSCTGQDFSGTWNHSNATIGPKVCYSTGSTYRITWGNTSTRTIAVIEGSSNNAVDWWKSHAAVVIP</sequence>
<protein>
    <recommendedName>
        <fullName evidence="7">Hsp70 protein</fullName>
    </recommendedName>
</protein>
<dbReference type="EMBL" id="JACJID010000004">
    <property type="protein sequence ID" value="MBA8928525.1"/>
    <property type="molecule type" value="Genomic_DNA"/>
</dbReference>
<evidence type="ECO:0008006" key="7">
    <source>
        <dbReference type="Google" id="ProtNLM"/>
    </source>
</evidence>
<dbReference type="Pfam" id="PF00012">
    <property type="entry name" value="HSP70"/>
    <property type="match status" value="2"/>
</dbReference>